<accession>A0A6J6N0U1</accession>
<evidence type="ECO:0000313" key="1">
    <source>
        <dbReference type="EMBL" id="CAB4679756.1"/>
    </source>
</evidence>
<reference evidence="1" key="1">
    <citation type="submission" date="2020-05" db="EMBL/GenBank/DDBJ databases">
        <authorList>
            <person name="Chiriac C."/>
            <person name="Salcher M."/>
            <person name="Ghai R."/>
            <person name="Kavagutti S V."/>
        </authorList>
    </citation>
    <scope>NUCLEOTIDE SEQUENCE</scope>
</reference>
<name>A0A6J6N0U1_9ZZZZ</name>
<protein>
    <submittedName>
        <fullName evidence="1">Unannotated protein</fullName>
    </submittedName>
</protein>
<organism evidence="1">
    <name type="scientific">freshwater metagenome</name>
    <dbReference type="NCBI Taxonomy" id="449393"/>
    <lineage>
        <taxon>unclassified sequences</taxon>
        <taxon>metagenomes</taxon>
        <taxon>ecological metagenomes</taxon>
    </lineage>
</organism>
<gene>
    <name evidence="1" type="ORF">UFOPK2366_00119</name>
</gene>
<sequence length="83" mass="8877">MTKLGWVALGEGLFEQQPASSSAEGVGRKGGTRWATQRDWGVQVEAAFVVCAQHFPQMAEGATVAGCIFDFFGEVVPTDDEVL</sequence>
<dbReference type="EMBL" id="CAEZXM010000011">
    <property type="protein sequence ID" value="CAB4679756.1"/>
    <property type="molecule type" value="Genomic_DNA"/>
</dbReference>
<dbReference type="AlphaFoldDB" id="A0A6J6N0U1"/>
<proteinExistence type="predicted"/>